<dbReference type="Proteomes" id="UP001152320">
    <property type="component" value="Chromosome 9"/>
</dbReference>
<evidence type="ECO:0000313" key="3">
    <source>
        <dbReference type="Proteomes" id="UP001152320"/>
    </source>
</evidence>
<dbReference type="Gene3D" id="2.40.70.10">
    <property type="entry name" value="Acid Proteases"/>
    <property type="match status" value="1"/>
</dbReference>
<gene>
    <name evidence="2" type="ORF">HOLleu_20150</name>
</gene>
<evidence type="ECO:0000313" key="2">
    <source>
        <dbReference type="EMBL" id="KAJ8036234.1"/>
    </source>
</evidence>
<feature type="compositionally biased region" description="Acidic residues" evidence="1">
    <location>
        <begin position="751"/>
        <end position="760"/>
    </location>
</feature>
<comment type="caution">
    <text evidence="2">The sequence shown here is derived from an EMBL/GenBank/DDBJ whole genome shotgun (WGS) entry which is preliminary data.</text>
</comment>
<dbReference type="AlphaFoldDB" id="A0A9Q1C137"/>
<accession>A0A9Q1C137</accession>
<feature type="compositionally biased region" description="Basic and acidic residues" evidence="1">
    <location>
        <begin position="213"/>
        <end position="246"/>
    </location>
</feature>
<feature type="compositionally biased region" description="Polar residues" evidence="1">
    <location>
        <begin position="817"/>
        <end position="833"/>
    </location>
</feature>
<reference evidence="2" key="1">
    <citation type="submission" date="2021-10" db="EMBL/GenBank/DDBJ databases">
        <title>Tropical sea cucumber genome reveals ecological adaptation and Cuvierian tubules defense mechanism.</title>
        <authorList>
            <person name="Chen T."/>
        </authorList>
    </citation>
    <scope>NUCLEOTIDE SEQUENCE</scope>
    <source>
        <strain evidence="2">Nanhai2018</strain>
        <tissue evidence="2">Muscle</tissue>
    </source>
</reference>
<feature type="region of interest" description="Disordered" evidence="1">
    <location>
        <begin position="206"/>
        <end position="264"/>
    </location>
</feature>
<feature type="region of interest" description="Disordered" evidence="1">
    <location>
        <begin position="721"/>
        <end position="760"/>
    </location>
</feature>
<dbReference type="SUPFAM" id="SSF50630">
    <property type="entry name" value="Acid proteases"/>
    <property type="match status" value="1"/>
</dbReference>
<sequence>MSRYLYSEKLEEKLDQGSEVLTEVKAKLRGFNLDTVGSSTQEPTPQEKEATTLFQELSTAFQGPKETAHSFVLRTLDLRQKVVFASQEAGAGVIYTYDQAQKMFLHTVSTGLQSDYVRQQLQPLLTQEGTTDEALLEALTVFVGQEAERAMKLKKSKVCQIKSDIKEIPHNERPKSTKPDASQASGTNWEEMQSSIKEIIRAEISALQQKPSSDGKQRRPPQEWERLQTREKEPGKRERVTREGHRLTSSSPRSHPPKESARVSGYATCGMISSNKRKKMTKLVGNRCLIYCTLNDVHTTALWDTGAQVSLVSEEWVKQHLPQTLVRPMEDLLDSEGLRLNTATGTPIGFQGWIEVKFQIPNATLTGDEIIVPMLVTEEILETPIIGYNVIEEMAQRGSMKSTQKQFCKLLPQMSYPQVNKLVNMLQTVDSEEMSTVKTKRNSVKVMAGETIIVRCTTHARAHEEVTTLFEPDENHQLPEGLIFHATPVTIKPGNSCQVGVPVTNNSVKDLVLPGRLCVGHIYSIRAVLPGEFFMDLFSKRDPETIIVNEVKVNMTNEMTNREKGKWLPAVDLSELTTEQRTLAEQMLTEECDAFAKDDDDLGCIPNAHRDQAGFVQHWKEAMKEAYELAKETSLKNSQKGKRYYDKGKFPSPLESGDRVLVRNFSRTEGPNKLGSYWEDKVYIVVKRHSPELPVYDIVPECGKGRPRTVHRNQLLPCDIFTPEASRKDRTSDRGKSNVNQRKPVTNGDSSESDSEDEEFYLVPGEHSPTQHEMMPSREVHKDTSEANQVINSGDLPELATAQMGPPQADQHPRFPEQQQQPVQNGVSKRQELCSEQAQATMRYPTRQRQPRHVFTYDQLGEPRLYQSGVNSMHYAQWNRLLPRN</sequence>
<feature type="compositionally biased region" description="Polar residues" evidence="1">
    <location>
        <begin position="179"/>
        <end position="192"/>
    </location>
</feature>
<keyword evidence="3" id="KW-1185">Reference proteome</keyword>
<name>A0A9Q1C137_HOLLE</name>
<dbReference type="CDD" id="cd00303">
    <property type="entry name" value="retropepsin_like"/>
    <property type="match status" value="1"/>
</dbReference>
<feature type="compositionally biased region" description="Basic and acidic residues" evidence="1">
    <location>
        <begin position="725"/>
        <end position="736"/>
    </location>
</feature>
<proteinExistence type="predicted"/>
<feature type="region of interest" description="Disordered" evidence="1">
    <location>
        <begin position="164"/>
        <end position="192"/>
    </location>
</feature>
<organism evidence="2 3">
    <name type="scientific">Holothuria leucospilota</name>
    <name type="common">Black long sea cucumber</name>
    <name type="synonym">Mertensiothuria leucospilota</name>
    <dbReference type="NCBI Taxonomy" id="206669"/>
    <lineage>
        <taxon>Eukaryota</taxon>
        <taxon>Metazoa</taxon>
        <taxon>Echinodermata</taxon>
        <taxon>Eleutherozoa</taxon>
        <taxon>Echinozoa</taxon>
        <taxon>Holothuroidea</taxon>
        <taxon>Aspidochirotacea</taxon>
        <taxon>Aspidochirotida</taxon>
        <taxon>Holothuriidae</taxon>
        <taxon>Holothuria</taxon>
    </lineage>
</organism>
<feature type="compositionally biased region" description="Basic and acidic residues" evidence="1">
    <location>
        <begin position="775"/>
        <end position="785"/>
    </location>
</feature>
<evidence type="ECO:0000256" key="1">
    <source>
        <dbReference type="SAM" id="MobiDB-lite"/>
    </source>
</evidence>
<feature type="region of interest" description="Disordered" evidence="1">
    <location>
        <begin position="766"/>
        <end position="785"/>
    </location>
</feature>
<feature type="region of interest" description="Disordered" evidence="1">
    <location>
        <begin position="798"/>
        <end position="833"/>
    </location>
</feature>
<protein>
    <submittedName>
        <fullName evidence="2">Uncharacterized protein</fullName>
    </submittedName>
</protein>
<dbReference type="EMBL" id="JAIZAY010000009">
    <property type="protein sequence ID" value="KAJ8036234.1"/>
    <property type="molecule type" value="Genomic_DNA"/>
</dbReference>
<dbReference type="OrthoDB" id="10068084at2759"/>
<feature type="compositionally biased region" description="Polar residues" evidence="1">
    <location>
        <begin position="737"/>
        <end position="748"/>
    </location>
</feature>
<dbReference type="InterPro" id="IPR021109">
    <property type="entry name" value="Peptidase_aspartic_dom_sf"/>
</dbReference>
<feature type="compositionally biased region" description="Basic and acidic residues" evidence="1">
    <location>
        <begin position="164"/>
        <end position="178"/>
    </location>
</feature>